<sequence>MYYRQWIKAIQTAGVARVRKKKIKVEVTNPETGRPMMQEKVKKQWWPAFHDQRHTYASRLHASGVPEAVAQEVLGHERAGKVTWQYTHAAADYAGQVLAALEDRRVDGRRLRLVA</sequence>
<dbReference type="Proteomes" id="UP000501753">
    <property type="component" value="Chromosome"/>
</dbReference>
<dbReference type="GO" id="GO:0015074">
    <property type="term" value="P:DNA integration"/>
    <property type="evidence" value="ECO:0007669"/>
    <property type="project" value="InterPro"/>
</dbReference>
<dbReference type="SUPFAM" id="SSF56349">
    <property type="entry name" value="DNA breaking-rejoining enzymes"/>
    <property type="match status" value="1"/>
</dbReference>
<dbReference type="AlphaFoldDB" id="A0A3Q9KUA7"/>
<dbReference type="EMBL" id="CP034687">
    <property type="protein sequence ID" value="AZS86159.1"/>
    <property type="molecule type" value="Genomic_DNA"/>
</dbReference>
<evidence type="ECO:0000313" key="6">
    <source>
        <dbReference type="Proteomes" id="UP000501753"/>
    </source>
</evidence>
<evidence type="ECO:0000313" key="3">
    <source>
        <dbReference type="EMBL" id="AZS86159.1"/>
    </source>
</evidence>
<evidence type="ECO:0000259" key="2">
    <source>
        <dbReference type="Pfam" id="PF00589"/>
    </source>
</evidence>
<dbReference type="InterPro" id="IPR013762">
    <property type="entry name" value="Integrase-like_cat_sf"/>
</dbReference>
<dbReference type="InterPro" id="IPR011010">
    <property type="entry name" value="DNA_brk_join_enz"/>
</dbReference>
<dbReference type="InterPro" id="IPR002104">
    <property type="entry name" value="Integrase_catalytic"/>
</dbReference>
<evidence type="ECO:0000313" key="4">
    <source>
        <dbReference type="EMBL" id="QCN86980.1"/>
    </source>
</evidence>
<evidence type="ECO:0000313" key="5">
    <source>
        <dbReference type="Proteomes" id="UP000271291"/>
    </source>
</evidence>
<feature type="domain" description="Tyr recombinase" evidence="2">
    <location>
        <begin position="47"/>
        <end position="90"/>
    </location>
</feature>
<dbReference type="KEGG" id="sgd:ELQ87_19185"/>
<dbReference type="GO" id="GO:0003677">
    <property type="term" value="F:DNA binding"/>
    <property type="evidence" value="ECO:0007669"/>
    <property type="project" value="InterPro"/>
</dbReference>
<keyword evidence="1" id="KW-0233">DNA recombination</keyword>
<reference evidence="3 5" key="2">
    <citation type="submission" date="2018-12" db="EMBL/GenBank/DDBJ databases">
        <title>Streptomyces griseoviridis F1-27 complete genome.</title>
        <authorList>
            <person name="Mariita R.M."/>
            <person name="Sello J.K."/>
        </authorList>
    </citation>
    <scope>NUCLEOTIDE SEQUENCE [LARGE SCALE GENOMIC DNA]</scope>
    <source>
        <strain evidence="3 5">F1-27</strain>
    </source>
</reference>
<proteinExistence type="predicted"/>
<dbReference type="EMBL" id="CP029078">
    <property type="protein sequence ID" value="QCN86980.1"/>
    <property type="molecule type" value="Genomic_DNA"/>
</dbReference>
<evidence type="ECO:0000256" key="1">
    <source>
        <dbReference type="ARBA" id="ARBA00023172"/>
    </source>
</evidence>
<dbReference type="Gene3D" id="1.10.443.10">
    <property type="entry name" value="Intergrase catalytic core"/>
    <property type="match status" value="1"/>
</dbReference>
<protein>
    <recommendedName>
        <fullName evidence="2">Tyr recombinase domain-containing protein</fullName>
    </recommendedName>
</protein>
<reference evidence="4 6" key="1">
    <citation type="submission" date="2018-04" db="EMBL/GenBank/DDBJ databases">
        <title>Complete genome sequences of Streptomyces griseoviridis K61 and characterization of antagonistic properties of biological control agents.</title>
        <authorList>
            <person name="Mariita R.M."/>
            <person name="Sello J.K."/>
        </authorList>
    </citation>
    <scope>NUCLEOTIDE SEQUENCE [LARGE SCALE GENOMIC DNA]</scope>
    <source>
        <strain evidence="4 6">K61</strain>
    </source>
</reference>
<name>A0A3Q9KUA7_STRGD</name>
<gene>
    <name evidence="4" type="ORF">DDJ31_20100</name>
    <name evidence="3" type="ORF">ELQ87_19185</name>
</gene>
<dbReference type="Proteomes" id="UP000271291">
    <property type="component" value="Chromosome"/>
</dbReference>
<organism evidence="3 5">
    <name type="scientific">Streptomyces griseoviridis</name>
    <dbReference type="NCBI Taxonomy" id="45398"/>
    <lineage>
        <taxon>Bacteria</taxon>
        <taxon>Bacillati</taxon>
        <taxon>Actinomycetota</taxon>
        <taxon>Actinomycetes</taxon>
        <taxon>Kitasatosporales</taxon>
        <taxon>Streptomycetaceae</taxon>
        <taxon>Streptomyces</taxon>
    </lineage>
</organism>
<dbReference type="Pfam" id="PF00589">
    <property type="entry name" value="Phage_integrase"/>
    <property type="match status" value="1"/>
</dbReference>
<dbReference type="OrthoDB" id="1822491at2"/>
<dbReference type="GO" id="GO:0006310">
    <property type="term" value="P:DNA recombination"/>
    <property type="evidence" value="ECO:0007669"/>
    <property type="project" value="UniProtKB-KW"/>
</dbReference>
<accession>A0A3Q9KUA7</accession>
<keyword evidence="6" id="KW-1185">Reference proteome</keyword>